<dbReference type="OrthoDB" id="2350783at2759"/>
<dbReference type="Proteomes" id="UP000590412">
    <property type="component" value="Unassembled WGS sequence"/>
</dbReference>
<dbReference type="InterPro" id="IPR036653">
    <property type="entry name" value="CinA-like_C"/>
</dbReference>
<feature type="region of interest" description="Disordered" evidence="1">
    <location>
        <begin position="112"/>
        <end position="145"/>
    </location>
</feature>
<dbReference type="EMBL" id="JABWAB010000003">
    <property type="protein sequence ID" value="KAF6057237.1"/>
    <property type="molecule type" value="Genomic_DNA"/>
</dbReference>
<dbReference type="Gene3D" id="3.90.950.20">
    <property type="entry name" value="CinA-like"/>
    <property type="match status" value="1"/>
</dbReference>
<feature type="domain" description="CinA C-terminal" evidence="2">
    <location>
        <begin position="10"/>
        <end position="112"/>
    </location>
</feature>
<dbReference type="SUPFAM" id="SSF142433">
    <property type="entry name" value="CinA-like"/>
    <property type="match status" value="1"/>
</dbReference>
<evidence type="ECO:0000313" key="3">
    <source>
        <dbReference type="EMBL" id="KAF6057237.1"/>
    </source>
</evidence>
<comment type="caution">
    <text evidence="3">The sequence shown here is derived from an EMBL/GenBank/DDBJ whole genome shotgun (WGS) entry which is preliminary data.</text>
</comment>
<sequence length="196" mass="21296">MTFPPPEITDIVQEIASILRSRNQTLAISEAACGGLISAYIVSVPGASDFYIGGKLLYSLKQRLKLSGWSDEEIANYMGPSEQVALKLARTARYELGSTYVLSETGFAGPSTDLHLSNRENESATSASEVKKTSNSNGNGNENGRVVPHVGTVFLGFTGPNGDFSTEKEFGNQERSKNMSDFAKFALEFLLEQLRK</sequence>
<evidence type="ECO:0000256" key="1">
    <source>
        <dbReference type="SAM" id="MobiDB-lite"/>
    </source>
</evidence>
<accession>A0A8X7NN53</accession>
<evidence type="ECO:0000313" key="4">
    <source>
        <dbReference type="Proteomes" id="UP000590412"/>
    </source>
</evidence>
<organism evidence="3 4">
    <name type="scientific">Candida parapsilosis</name>
    <name type="common">Yeast</name>
    <dbReference type="NCBI Taxonomy" id="5480"/>
    <lineage>
        <taxon>Eukaryota</taxon>
        <taxon>Fungi</taxon>
        <taxon>Dikarya</taxon>
        <taxon>Ascomycota</taxon>
        <taxon>Saccharomycotina</taxon>
        <taxon>Pichiomycetes</taxon>
        <taxon>Debaryomycetaceae</taxon>
        <taxon>Candida/Lodderomyces clade</taxon>
        <taxon>Candida</taxon>
    </lineage>
</organism>
<evidence type="ECO:0000259" key="2">
    <source>
        <dbReference type="Pfam" id="PF02464"/>
    </source>
</evidence>
<gene>
    <name evidence="3" type="ORF">FOB60_001792</name>
</gene>
<feature type="compositionally biased region" description="Low complexity" evidence="1">
    <location>
        <begin position="134"/>
        <end position="144"/>
    </location>
</feature>
<proteinExistence type="predicted"/>
<reference evidence="3" key="1">
    <citation type="submission" date="2020-03" db="EMBL/GenBank/DDBJ databases">
        <title>FDA dAtabase for Regulatory Grade micrObial Sequences (FDA-ARGOS): Supporting development and validation of Infectious Disease Dx tests.</title>
        <authorList>
            <person name="Campos J."/>
            <person name="Goldberg B."/>
            <person name="Tallon L."/>
            <person name="Sadzewicz L."/>
            <person name="Vavikolanu K."/>
            <person name="Mehta A."/>
            <person name="Aluvathingal J."/>
            <person name="Nadendla S."/>
            <person name="Nandy P."/>
            <person name="Geyer C."/>
            <person name="Yan Y."/>
            <person name="Sichtig H."/>
        </authorList>
    </citation>
    <scope>NUCLEOTIDE SEQUENCE [LARGE SCALE GENOMIC DNA]</scope>
    <source>
        <strain evidence="3">FDAARGOS_652</strain>
    </source>
</reference>
<name>A0A8X7NN53_CANPA</name>
<dbReference type="AlphaFoldDB" id="A0A8X7NN53"/>
<dbReference type="Pfam" id="PF02464">
    <property type="entry name" value="CinA"/>
    <property type="match status" value="1"/>
</dbReference>
<dbReference type="InterPro" id="IPR008136">
    <property type="entry name" value="CinA_C"/>
</dbReference>
<protein>
    <submittedName>
        <fullName evidence="3">Competence-damaged family protein</fullName>
    </submittedName>
</protein>